<proteinExistence type="predicted"/>
<evidence type="ECO:0000313" key="1">
    <source>
        <dbReference type="EMBL" id="ODQ71480.1"/>
    </source>
</evidence>
<dbReference type="EMBL" id="KV454297">
    <property type="protein sequence ID" value="ODQ71480.1"/>
    <property type="molecule type" value="Genomic_DNA"/>
</dbReference>
<keyword evidence="2" id="KW-1185">Reference proteome</keyword>
<evidence type="ECO:0000313" key="2">
    <source>
        <dbReference type="Proteomes" id="UP000094385"/>
    </source>
</evidence>
<reference evidence="1 2" key="1">
    <citation type="journal article" date="2016" name="Proc. Natl. Acad. Sci. U.S.A.">
        <title>Comparative genomics of biotechnologically important yeasts.</title>
        <authorList>
            <person name="Riley R."/>
            <person name="Haridas S."/>
            <person name="Wolfe K.H."/>
            <person name="Lopes M.R."/>
            <person name="Hittinger C.T."/>
            <person name="Goeker M."/>
            <person name="Salamov A.A."/>
            <person name="Wisecaver J.H."/>
            <person name="Long T.M."/>
            <person name="Calvey C.H."/>
            <person name="Aerts A.L."/>
            <person name="Barry K.W."/>
            <person name="Choi C."/>
            <person name="Clum A."/>
            <person name="Coughlan A.Y."/>
            <person name="Deshpande S."/>
            <person name="Douglass A.P."/>
            <person name="Hanson S.J."/>
            <person name="Klenk H.-P."/>
            <person name="LaButti K.M."/>
            <person name="Lapidus A."/>
            <person name="Lindquist E.A."/>
            <person name="Lipzen A.M."/>
            <person name="Meier-Kolthoff J.P."/>
            <person name="Ohm R.A."/>
            <person name="Otillar R.P."/>
            <person name="Pangilinan J.L."/>
            <person name="Peng Y."/>
            <person name="Rokas A."/>
            <person name="Rosa C.A."/>
            <person name="Scheuner C."/>
            <person name="Sibirny A.A."/>
            <person name="Slot J.C."/>
            <person name="Stielow J.B."/>
            <person name="Sun H."/>
            <person name="Kurtzman C.P."/>
            <person name="Blackwell M."/>
            <person name="Grigoriev I.V."/>
            <person name="Jeffries T.W."/>
        </authorList>
    </citation>
    <scope>NUCLEOTIDE SEQUENCE [LARGE SCALE GENOMIC DNA]</scope>
    <source>
        <strain evidence="1 2">NRRL Y-11557</strain>
    </source>
</reference>
<dbReference type="AlphaFoldDB" id="A0A1E3Q1K0"/>
<name>A0A1E3Q1K0_LIPST</name>
<organism evidence="1 2">
    <name type="scientific">Lipomyces starkeyi NRRL Y-11557</name>
    <dbReference type="NCBI Taxonomy" id="675824"/>
    <lineage>
        <taxon>Eukaryota</taxon>
        <taxon>Fungi</taxon>
        <taxon>Dikarya</taxon>
        <taxon>Ascomycota</taxon>
        <taxon>Saccharomycotina</taxon>
        <taxon>Lipomycetes</taxon>
        <taxon>Lipomycetales</taxon>
        <taxon>Lipomycetaceae</taxon>
        <taxon>Lipomyces</taxon>
    </lineage>
</organism>
<dbReference type="Proteomes" id="UP000094385">
    <property type="component" value="Unassembled WGS sequence"/>
</dbReference>
<dbReference type="OrthoDB" id="10295333at2759"/>
<protein>
    <submittedName>
        <fullName evidence="1">Uncharacterized protein</fullName>
    </submittedName>
</protein>
<gene>
    <name evidence="1" type="ORF">LIPSTDRAFT_73173</name>
</gene>
<sequence>MGLTRTLVYSGSLLSLSGLCIHQYTSPIRQDTPRPLAQLVAKQIESFNTNRSPVDWTYLSMRCSKSSFTAKPVPTAKSAMLAMFNSWVIAPERIFARLFISSYAPATAKVGESSFGIFDTVYSDSDDVILHWRVRNTLEGLHVIRAIDQGEDVVFQFDTVFWDPVCQVQPANAVSLYFHTVYAKMLLRAAVAAL</sequence>
<accession>A0A1E3Q1K0</accession>